<evidence type="ECO:0000256" key="2">
    <source>
        <dbReference type="ARBA" id="ARBA00022630"/>
    </source>
</evidence>
<dbReference type="InterPro" id="IPR038220">
    <property type="entry name" value="PHOX_C_sf"/>
</dbReference>
<proteinExistence type="predicted"/>
<dbReference type="AlphaFoldDB" id="A0AAD7JA35"/>
<name>A0AAD7JA35_9AGAR</name>
<feature type="domain" description="FAD-binding" evidence="5">
    <location>
        <begin position="10"/>
        <end position="360"/>
    </location>
</feature>
<protein>
    <submittedName>
        <fullName evidence="6">FAD binding domain-containing protein</fullName>
    </submittedName>
</protein>
<dbReference type="GO" id="GO:0016709">
    <property type="term" value="F:oxidoreductase activity, acting on paired donors, with incorporation or reduction of molecular oxygen, NAD(P)H as one donor, and incorporation of one atom of oxygen"/>
    <property type="evidence" value="ECO:0007669"/>
    <property type="project" value="UniProtKB-ARBA"/>
</dbReference>
<keyword evidence="7" id="KW-1185">Reference proteome</keyword>
<dbReference type="PANTHER" id="PTHR43004:SF19">
    <property type="entry name" value="BINDING MONOOXYGENASE, PUTATIVE (JCVI)-RELATED"/>
    <property type="match status" value="1"/>
</dbReference>
<dbReference type="Proteomes" id="UP001215598">
    <property type="component" value="Unassembled WGS sequence"/>
</dbReference>
<dbReference type="Pfam" id="PF01494">
    <property type="entry name" value="FAD_binding_3"/>
    <property type="match status" value="1"/>
</dbReference>
<evidence type="ECO:0000259" key="5">
    <source>
        <dbReference type="Pfam" id="PF01494"/>
    </source>
</evidence>
<sequence length="587" mass="64206">MTSSTSAPRILVVGAGPSGLVMALSLVRNGCPVRLIDKEPTSRLGQRGAGIMPRSLELFNILGVGDEIIRRATPPPQAVLYKMPEGVKVDRAFEMWPAVKATPQRPFPNVVMMGQDHLEHIMRKELRKLGCAIEWGTTLLSFEQLEGGDSVRVQISRPDGDGEVTESARFDYLVGTDGARGVVRKALGLTFVGETSNAHNLVVGDVMVHGLDTTRWHMWGEVGAAWLSLRPTEVPFMFSFLLSGSHIDHTHIVQHPEALASIFVEYTGGRQDLVFGEVVWLSTYRPSIRMVDKFGVGRVFVAGDSAHVHSITGGQGMNTGIQDSFNLGWKLALVQRGLAPESLLRTYTEERTPVVASMLNQITALLKDTWAGKNDDPSPRRGGGASAWKYNGGLLQLGVNCRWSSVVVDEQSADEEDFLNDFDFDEDDEEEQSPEAFLERQLAAGDRAPDAPGLLVLKRRAPDKNAKDLDAQTISLFRTFLASHHTVLIFSNEANRYTPVIHLLAEHAADAVQSVIVVRGQGTVPSSALALADCVLEDRGGHAYGTYALRDGCDVVVVRPDGLVGAIVRSRDGLRRYLRGIFKRQPT</sequence>
<dbReference type="EMBL" id="JARKIB010000037">
    <property type="protein sequence ID" value="KAJ7760490.1"/>
    <property type="molecule type" value="Genomic_DNA"/>
</dbReference>
<gene>
    <name evidence="6" type="ORF">B0H16DRAFT_1456507</name>
</gene>
<dbReference type="InterPro" id="IPR050641">
    <property type="entry name" value="RIFMO-like"/>
</dbReference>
<dbReference type="InterPro" id="IPR036188">
    <property type="entry name" value="FAD/NAD-bd_sf"/>
</dbReference>
<dbReference type="Gene3D" id="3.30.70.2450">
    <property type="match status" value="1"/>
</dbReference>
<evidence type="ECO:0000313" key="7">
    <source>
        <dbReference type="Proteomes" id="UP001215598"/>
    </source>
</evidence>
<dbReference type="Gene3D" id="3.50.50.60">
    <property type="entry name" value="FAD/NAD(P)-binding domain"/>
    <property type="match status" value="1"/>
</dbReference>
<keyword evidence="3" id="KW-0274">FAD</keyword>
<evidence type="ECO:0000256" key="1">
    <source>
        <dbReference type="ARBA" id="ARBA00001974"/>
    </source>
</evidence>
<dbReference type="InterPro" id="IPR002938">
    <property type="entry name" value="FAD-bd"/>
</dbReference>
<dbReference type="GO" id="GO:0071949">
    <property type="term" value="F:FAD binding"/>
    <property type="evidence" value="ECO:0007669"/>
    <property type="project" value="InterPro"/>
</dbReference>
<evidence type="ECO:0000256" key="4">
    <source>
        <dbReference type="ARBA" id="ARBA00023002"/>
    </source>
</evidence>
<dbReference type="Gene3D" id="3.40.30.20">
    <property type="match status" value="1"/>
</dbReference>
<dbReference type="SUPFAM" id="SSF51905">
    <property type="entry name" value="FAD/NAD(P)-binding domain"/>
    <property type="match status" value="1"/>
</dbReference>
<accession>A0AAD7JA35</accession>
<organism evidence="6 7">
    <name type="scientific">Mycena metata</name>
    <dbReference type="NCBI Taxonomy" id="1033252"/>
    <lineage>
        <taxon>Eukaryota</taxon>
        <taxon>Fungi</taxon>
        <taxon>Dikarya</taxon>
        <taxon>Basidiomycota</taxon>
        <taxon>Agaricomycotina</taxon>
        <taxon>Agaricomycetes</taxon>
        <taxon>Agaricomycetidae</taxon>
        <taxon>Agaricales</taxon>
        <taxon>Marasmiineae</taxon>
        <taxon>Mycenaceae</taxon>
        <taxon>Mycena</taxon>
    </lineage>
</organism>
<evidence type="ECO:0000313" key="6">
    <source>
        <dbReference type="EMBL" id="KAJ7760490.1"/>
    </source>
</evidence>
<dbReference type="PANTHER" id="PTHR43004">
    <property type="entry name" value="TRK SYSTEM POTASSIUM UPTAKE PROTEIN"/>
    <property type="match status" value="1"/>
</dbReference>
<keyword evidence="2" id="KW-0285">Flavoprotein</keyword>
<comment type="cofactor">
    <cofactor evidence="1">
        <name>FAD</name>
        <dbReference type="ChEBI" id="CHEBI:57692"/>
    </cofactor>
</comment>
<keyword evidence="4" id="KW-0560">Oxidoreductase</keyword>
<reference evidence="6" key="1">
    <citation type="submission" date="2023-03" db="EMBL/GenBank/DDBJ databases">
        <title>Massive genome expansion in bonnet fungi (Mycena s.s.) driven by repeated elements and novel gene families across ecological guilds.</title>
        <authorList>
            <consortium name="Lawrence Berkeley National Laboratory"/>
            <person name="Harder C.B."/>
            <person name="Miyauchi S."/>
            <person name="Viragh M."/>
            <person name="Kuo A."/>
            <person name="Thoen E."/>
            <person name="Andreopoulos B."/>
            <person name="Lu D."/>
            <person name="Skrede I."/>
            <person name="Drula E."/>
            <person name="Henrissat B."/>
            <person name="Morin E."/>
            <person name="Kohler A."/>
            <person name="Barry K."/>
            <person name="LaButti K."/>
            <person name="Morin E."/>
            <person name="Salamov A."/>
            <person name="Lipzen A."/>
            <person name="Mereny Z."/>
            <person name="Hegedus B."/>
            <person name="Baldrian P."/>
            <person name="Stursova M."/>
            <person name="Weitz H."/>
            <person name="Taylor A."/>
            <person name="Grigoriev I.V."/>
            <person name="Nagy L.G."/>
            <person name="Martin F."/>
            <person name="Kauserud H."/>
        </authorList>
    </citation>
    <scope>NUCLEOTIDE SEQUENCE</scope>
    <source>
        <strain evidence="6">CBHHK182m</strain>
    </source>
</reference>
<comment type="caution">
    <text evidence="6">The sequence shown here is derived from an EMBL/GenBank/DDBJ whole genome shotgun (WGS) entry which is preliminary data.</text>
</comment>
<evidence type="ECO:0000256" key="3">
    <source>
        <dbReference type="ARBA" id="ARBA00022827"/>
    </source>
</evidence>
<dbReference type="PRINTS" id="PR00420">
    <property type="entry name" value="RNGMNOXGNASE"/>
</dbReference>